<dbReference type="EMBL" id="CP011856">
    <property type="protein sequence ID" value="AKM54033.1"/>
    <property type="molecule type" value="Genomic_DNA"/>
</dbReference>
<dbReference type="PANTHER" id="PTHR42801:SF4">
    <property type="entry name" value="AHPC_TSA FAMILY PROTEIN"/>
    <property type="match status" value="1"/>
</dbReference>
<keyword evidence="7" id="KW-1015">Disulfide bond</keyword>
<evidence type="ECO:0000256" key="5">
    <source>
        <dbReference type="ARBA" id="ARBA00022862"/>
    </source>
</evidence>
<dbReference type="EC" id="1.11.1.24" evidence="3"/>
<keyword evidence="8" id="KW-0676">Redox-active center</keyword>
<dbReference type="SUPFAM" id="SSF52833">
    <property type="entry name" value="Thioredoxin-like"/>
    <property type="match status" value="1"/>
</dbReference>
<dbReference type="PATRIC" id="fig|743698.3.peg.455"/>
<reference evidence="14 15" key="1">
    <citation type="journal article" date="2015" name="Genome Biol. Evol.">
        <title>Found and Lost: The Fates of Horizontally Acquired Genes in Arthropod-Symbiotic Spiroplasma.</title>
        <authorList>
            <person name="Lo W.S."/>
            <person name="Gasparich G.E."/>
            <person name="Kuo C.H."/>
        </authorList>
    </citation>
    <scope>NUCLEOTIDE SEQUENCE [LARGE SCALE GENOMIC DNA]</scope>
    <source>
        <strain evidence="15">TDA-040725-5</strain>
    </source>
</reference>
<evidence type="ECO:0000313" key="15">
    <source>
        <dbReference type="Proteomes" id="UP000035661"/>
    </source>
</evidence>
<dbReference type="FunFam" id="3.40.30.10:FF:000007">
    <property type="entry name" value="Thioredoxin-dependent thiol peroxidase"/>
    <property type="match status" value="1"/>
</dbReference>
<dbReference type="GO" id="GO:0005737">
    <property type="term" value="C:cytoplasm"/>
    <property type="evidence" value="ECO:0007669"/>
    <property type="project" value="TreeGrafter"/>
</dbReference>
<evidence type="ECO:0000256" key="11">
    <source>
        <dbReference type="ARBA" id="ARBA00041373"/>
    </source>
</evidence>
<evidence type="ECO:0000256" key="6">
    <source>
        <dbReference type="ARBA" id="ARBA00023002"/>
    </source>
</evidence>
<protein>
    <recommendedName>
        <fullName evidence="3">thioredoxin-dependent peroxiredoxin</fullName>
        <ecNumber evidence="3">1.11.1.24</ecNumber>
    </recommendedName>
    <alternativeName>
        <fullName evidence="11">Bacterioferritin comigratory protein</fullName>
    </alternativeName>
    <alternativeName>
        <fullName evidence="9">Thioredoxin peroxidase</fullName>
    </alternativeName>
</protein>
<dbReference type="CDD" id="cd03017">
    <property type="entry name" value="PRX_BCP"/>
    <property type="match status" value="1"/>
</dbReference>
<keyword evidence="5" id="KW-0049">Antioxidant</keyword>
<dbReference type="InterPro" id="IPR050924">
    <property type="entry name" value="Peroxiredoxin_BCP/PrxQ"/>
</dbReference>
<name>A0A0H3XHB0_9MOLU</name>
<dbReference type="InterPro" id="IPR013766">
    <property type="entry name" value="Thioredoxin_domain"/>
</dbReference>
<evidence type="ECO:0000256" key="3">
    <source>
        <dbReference type="ARBA" id="ARBA00013017"/>
    </source>
</evidence>
<comment type="function">
    <text evidence="1">Thiol-specific peroxidase that catalyzes the reduction of hydrogen peroxide and organic hydroperoxides to water and alcohols, respectively. Plays a role in cell protection against oxidative stress by detoxifying peroxides and as sensor of hydrogen peroxide-mediated signaling events.</text>
</comment>
<feature type="domain" description="Thioredoxin" evidence="13">
    <location>
        <begin position="1"/>
        <end position="148"/>
    </location>
</feature>
<dbReference type="RefSeq" id="WP_047791280.1">
    <property type="nucleotide sequence ID" value="NZ_CP011856.1"/>
</dbReference>
<gene>
    <name evidence="14" type="primary">bcp</name>
    <name evidence="14" type="ORF">SERIO_v1c04540</name>
</gene>
<keyword evidence="6" id="KW-0560">Oxidoreductase</keyword>
<dbReference type="Pfam" id="PF00578">
    <property type="entry name" value="AhpC-TSA"/>
    <property type="match status" value="1"/>
</dbReference>
<dbReference type="Gene3D" id="3.40.30.10">
    <property type="entry name" value="Glutaredoxin"/>
    <property type="match status" value="1"/>
</dbReference>
<dbReference type="AlphaFoldDB" id="A0A0H3XHB0"/>
<evidence type="ECO:0000259" key="13">
    <source>
        <dbReference type="PROSITE" id="PS51352"/>
    </source>
</evidence>
<comment type="subunit">
    <text evidence="2">Monomer.</text>
</comment>
<dbReference type="KEGG" id="seri:SERIO_v1c04540"/>
<evidence type="ECO:0000256" key="9">
    <source>
        <dbReference type="ARBA" id="ARBA00032824"/>
    </source>
</evidence>
<evidence type="ECO:0000256" key="4">
    <source>
        <dbReference type="ARBA" id="ARBA00022559"/>
    </source>
</evidence>
<sequence>MNLKTTPFLFEDNHQHLLSEFQKEKGYILYFFPKASTPGCTLETIAYNKHYQEFLQRGYNVIGISRDNPKKQHQFKCDHAVAFPMLCDIDEKLCQHFDVMKQKKMFNNTFMAIERSTFVVDNNFNILQAWRKVKPVDHIEDVLKFLDK</sequence>
<dbReference type="PROSITE" id="PS51352">
    <property type="entry name" value="THIOREDOXIN_2"/>
    <property type="match status" value="1"/>
</dbReference>
<dbReference type="InterPro" id="IPR000866">
    <property type="entry name" value="AhpC/TSA"/>
</dbReference>
<proteinExistence type="inferred from homology"/>
<dbReference type="InterPro" id="IPR036249">
    <property type="entry name" value="Thioredoxin-like_sf"/>
</dbReference>
<dbReference type="PANTHER" id="PTHR42801">
    <property type="entry name" value="THIOREDOXIN-DEPENDENT PEROXIDE REDUCTASE"/>
    <property type="match status" value="1"/>
</dbReference>
<evidence type="ECO:0000256" key="10">
    <source>
        <dbReference type="ARBA" id="ARBA00038489"/>
    </source>
</evidence>
<dbReference type="GO" id="GO:0008379">
    <property type="term" value="F:thioredoxin peroxidase activity"/>
    <property type="evidence" value="ECO:0007669"/>
    <property type="project" value="TreeGrafter"/>
</dbReference>
<evidence type="ECO:0000256" key="12">
    <source>
        <dbReference type="ARBA" id="ARBA00049091"/>
    </source>
</evidence>
<evidence type="ECO:0000256" key="7">
    <source>
        <dbReference type="ARBA" id="ARBA00023157"/>
    </source>
</evidence>
<evidence type="ECO:0000256" key="2">
    <source>
        <dbReference type="ARBA" id="ARBA00011245"/>
    </source>
</evidence>
<evidence type="ECO:0000256" key="8">
    <source>
        <dbReference type="ARBA" id="ARBA00023284"/>
    </source>
</evidence>
<keyword evidence="15" id="KW-1185">Reference proteome</keyword>
<comment type="similarity">
    <text evidence="10">Belongs to the peroxiredoxin family. BCP/PrxQ subfamily.</text>
</comment>
<evidence type="ECO:0000256" key="1">
    <source>
        <dbReference type="ARBA" id="ARBA00003330"/>
    </source>
</evidence>
<keyword evidence="4" id="KW-0575">Peroxidase</keyword>
<reference evidence="15" key="2">
    <citation type="submission" date="2015-06" db="EMBL/GenBank/DDBJ databases">
        <title>Complete genome sequence of Spiroplasma eriocheiris TDA-040725-5 (DSM 21848).</title>
        <authorList>
            <person name="Lo W.-S."/>
            <person name="Kuo C.-H."/>
        </authorList>
    </citation>
    <scope>NUCLEOTIDE SEQUENCE [LARGE SCALE GENOMIC DNA]</scope>
    <source>
        <strain evidence="15">TDA-040725-5</strain>
    </source>
</reference>
<comment type="catalytic activity">
    <reaction evidence="12">
        <text>a hydroperoxide + [thioredoxin]-dithiol = an alcohol + [thioredoxin]-disulfide + H2O</text>
        <dbReference type="Rhea" id="RHEA:62620"/>
        <dbReference type="Rhea" id="RHEA-COMP:10698"/>
        <dbReference type="Rhea" id="RHEA-COMP:10700"/>
        <dbReference type="ChEBI" id="CHEBI:15377"/>
        <dbReference type="ChEBI" id="CHEBI:29950"/>
        <dbReference type="ChEBI" id="CHEBI:30879"/>
        <dbReference type="ChEBI" id="CHEBI:35924"/>
        <dbReference type="ChEBI" id="CHEBI:50058"/>
        <dbReference type="EC" id="1.11.1.24"/>
    </reaction>
</comment>
<dbReference type="STRING" id="315358.SERIO_v1c04540"/>
<dbReference type="GO" id="GO:0045454">
    <property type="term" value="P:cell redox homeostasis"/>
    <property type="evidence" value="ECO:0007669"/>
    <property type="project" value="TreeGrafter"/>
</dbReference>
<accession>A0A0H3XHB0</accession>
<dbReference type="Proteomes" id="UP000035661">
    <property type="component" value="Chromosome"/>
</dbReference>
<organism evidence="14 15">
    <name type="scientific">Spiroplasma eriocheiris</name>
    <dbReference type="NCBI Taxonomy" id="315358"/>
    <lineage>
        <taxon>Bacteria</taxon>
        <taxon>Bacillati</taxon>
        <taxon>Mycoplasmatota</taxon>
        <taxon>Mollicutes</taxon>
        <taxon>Entomoplasmatales</taxon>
        <taxon>Spiroplasmataceae</taxon>
        <taxon>Spiroplasma</taxon>
    </lineage>
</organism>
<dbReference type="GO" id="GO:0034599">
    <property type="term" value="P:cellular response to oxidative stress"/>
    <property type="evidence" value="ECO:0007669"/>
    <property type="project" value="TreeGrafter"/>
</dbReference>
<evidence type="ECO:0000313" key="14">
    <source>
        <dbReference type="EMBL" id="AKM54033.1"/>
    </source>
</evidence>